<protein>
    <recommendedName>
        <fullName evidence="4">Holin</fullName>
    </recommendedName>
</protein>
<sequence>MSPEFITAFGQFGPLGLMIAYLVWREKTVADQRTQIDEKRVEADKVLASALTALTVTVQDLKSQIK</sequence>
<dbReference type="Proteomes" id="UP000015531">
    <property type="component" value="Unassembled WGS sequence"/>
</dbReference>
<accession>T0H8J0</accession>
<evidence type="ECO:0008006" key="4">
    <source>
        <dbReference type="Google" id="ProtNLM"/>
    </source>
</evidence>
<keyword evidence="1" id="KW-0812">Transmembrane</keyword>
<dbReference type="PATRIC" id="fig|1331060.3.peg.3745"/>
<proteinExistence type="predicted"/>
<dbReference type="AlphaFoldDB" id="T0H8J0"/>
<reference evidence="2 3" key="1">
    <citation type="journal article" date="2013" name="Genome Announc.">
        <title>Draft Genome Sequence of Sphingobium lactosutens Strain DS20T, Isolated from a Hexachlorocyclohexane Dumpsite.</title>
        <authorList>
            <person name="Kumar R."/>
            <person name="Dwivedi V."/>
            <person name="Negi V."/>
            <person name="Khurana J.P."/>
            <person name="Lal R."/>
        </authorList>
    </citation>
    <scope>NUCLEOTIDE SEQUENCE [LARGE SCALE GENOMIC DNA]</scope>
    <source>
        <strain evidence="2 3">DS20</strain>
    </source>
</reference>
<keyword evidence="3" id="KW-1185">Reference proteome</keyword>
<dbReference type="eggNOG" id="ENOG50325FX">
    <property type="taxonomic scope" value="Bacteria"/>
</dbReference>
<dbReference type="EMBL" id="ATDP01000102">
    <property type="protein sequence ID" value="EQB12671.1"/>
    <property type="molecule type" value="Genomic_DNA"/>
</dbReference>
<organism evidence="2 3">
    <name type="scientific">Sphingobium lactosutens DS20</name>
    <dbReference type="NCBI Taxonomy" id="1331060"/>
    <lineage>
        <taxon>Bacteria</taxon>
        <taxon>Pseudomonadati</taxon>
        <taxon>Pseudomonadota</taxon>
        <taxon>Alphaproteobacteria</taxon>
        <taxon>Sphingomonadales</taxon>
        <taxon>Sphingomonadaceae</taxon>
        <taxon>Sphingobium</taxon>
    </lineage>
</organism>
<gene>
    <name evidence="2" type="ORF">RLDS_19375</name>
</gene>
<keyword evidence="1" id="KW-0472">Membrane</keyword>
<dbReference type="OrthoDB" id="7595814at2"/>
<evidence type="ECO:0000313" key="2">
    <source>
        <dbReference type="EMBL" id="EQB12671.1"/>
    </source>
</evidence>
<evidence type="ECO:0000313" key="3">
    <source>
        <dbReference type="Proteomes" id="UP000015531"/>
    </source>
</evidence>
<dbReference type="RefSeq" id="WP_021227430.1">
    <property type="nucleotide sequence ID" value="NZ_ATDP01000102.1"/>
</dbReference>
<keyword evidence="1" id="KW-1133">Transmembrane helix</keyword>
<comment type="caution">
    <text evidence="2">The sequence shown here is derived from an EMBL/GenBank/DDBJ whole genome shotgun (WGS) entry which is preliminary data.</text>
</comment>
<feature type="transmembrane region" description="Helical" evidence="1">
    <location>
        <begin position="6"/>
        <end position="24"/>
    </location>
</feature>
<evidence type="ECO:0000256" key="1">
    <source>
        <dbReference type="SAM" id="Phobius"/>
    </source>
</evidence>
<name>T0H8J0_9SPHN</name>